<comment type="subcellular location">
    <subcellularLocation>
        <location evidence="1">Cell membrane</location>
        <topology evidence="1">Multi-pass membrane protein</topology>
    </subcellularLocation>
</comment>
<evidence type="ECO:0000256" key="5">
    <source>
        <dbReference type="ARBA" id="ARBA00023136"/>
    </source>
</evidence>
<organism evidence="7 8">
    <name type="scientific">Xanthomonas citri pv. citri</name>
    <dbReference type="NCBI Taxonomy" id="611301"/>
    <lineage>
        <taxon>Bacteria</taxon>
        <taxon>Pseudomonadati</taxon>
        <taxon>Pseudomonadota</taxon>
        <taxon>Gammaproteobacteria</taxon>
        <taxon>Lysobacterales</taxon>
        <taxon>Lysobacteraceae</taxon>
        <taxon>Xanthomonas</taxon>
    </lineage>
</organism>
<feature type="transmembrane region" description="Helical" evidence="6">
    <location>
        <begin position="19"/>
        <end position="40"/>
    </location>
</feature>
<gene>
    <name evidence="7" type="ORF">GUH15_13330</name>
</gene>
<dbReference type="PANTHER" id="PTHR10010">
    <property type="entry name" value="SOLUTE CARRIER FAMILY 34 SODIUM PHOSPHATE , MEMBER 2-RELATED"/>
    <property type="match status" value="1"/>
</dbReference>
<evidence type="ECO:0000313" key="7">
    <source>
        <dbReference type="EMBL" id="MBD4337024.1"/>
    </source>
</evidence>
<feature type="non-terminal residue" evidence="7">
    <location>
        <position position="89"/>
    </location>
</feature>
<evidence type="ECO:0000256" key="4">
    <source>
        <dbReference type="ARBA" id="ARBA00022989"/>
    </source>
</evidence>
<dbReference type="InterPro" id="IPR003841">
    <property type="entry name" value="Na/Pi_transpt"/>
</dbReference>
<accession>A0A8I0GZ09</accession>
<dbReference type="NCBIfam" id="NF037997">
    <property type="entry name" value="Na_Pi_symport"/>
    <property type="match status" value="1"/>
</dbReference>
<dbReference type="GO" id="GO:0005436">
    <property type="term" value="F:sodium:phosphate symporter activity"/>
    <property type="evidence" value="ECO:0007669"/>
    <property type="project" value="InterPro"/>
</dbReference>
<dbReference type="GO" id="GO:0005886">
    <property type="term" value="C:plasma membrane"/>
    <property type="evidence" value="ECO:0007669"/>
    <property type="project" value="UniProtKB-SubCell"/>
</dbReference>
<evidence type="ECO:0000256" key="3">
    <source>
        <dbReference type="ARBA" id="ARBA00022692"/>
    </source>
</evidence>
<evidence type="ECO:0000256" key="1">
    <source>
        <dbReference type="ARBA" id="ARBA00004651"/>
    </source>
</evidence>
<keyword evidence="5 6" id="KW-0472">Membrane</keyword>
<name>A0A8I0GZ09_XANCI</name>
<dbReference type="Pfam" id="PF02690">
    <property type="entry name" value="Na_Pi_cotrans"/>
    <property type="match status" value="1"/>
</dbReference>
<evidence type="ECO:0000256" key="2">
    <source>
        <dbReference type="ARBA" id="ARBA00022475"/>
    </source>
</evidence>
<proteinExistence type="predicted"/>
<dbReference type="AlphaFoldDB" id="A0A8I0GZ09"/>
<keyword evidence="2" id="KW-1003">Cell membrane</keyword>
<comment type="caution">
    <text evidence="7">The sequence shown here is derived from an EMBL/GenBank/DDBJ whole genome shotgun (WGS) entry which is preliminary data.</text>
</comment>
<keyword evidence="3 6" id="KW-0812">Transmembrane</keyword>
<reference evidence="7" key="1">
    <citation type="submission" date="2020-01" db="EMBL/GenBank/DDBJ databases">
        <authorList>
            <person name="Richard D."/>
        </authorList>
    </citation>
    <scope>NUCLEOTIDE SEQUENCE</scope>
    <source>
        <strain evidence="7">JP541</strain>
    </source>
</reference>
<sequence length="89" mass="9005">VGIGAGVTAIIQSSSATSVMVIGFVNAGIMSLVQATASIMGANIGTTITGILVSLKSLPISDFAMVLAFIGVMMTFFKPEKVKQIGGIL</sequence>
<dbReference type="GO" id="GO:0044341">
    <property type="term" value="P:sodium-dependent phosphate transport"/>
    <property type="evidence" value="ECO:0007669"/>
    <property type="project" value="InterPro"/>
</dbReference>
<feature type="transmembrane region" description="Helical" evidence="6">
    <location>
        <begin position="60"/>
        <end position="77"/>
    </location>
</feature>
<protein>
    <submittedName>
        <fullName evidence="7">Na/Pi cotransporter family protein</fullName>
    </submittedName>
</protein>
<dbReference type="Proteomes" id="UP000653002">
    <property type="component" value="Unassembled WGS sequence"/>
</dbReference>
<dbReference type="EMBL" id="JAABFR010001095">
    <property type="protein sequence ID" value="MBD4337024.1"/>
    <property type="molecule type" value="Genomic_DNA"/>
</dbReference>
<dbReference type="PANTHER" id="PTHR10010:SF46">
    <property type="entry name" value="SODIUM-DEPENDENT PHOSPHATE TRANSPORT PROTEIN 2B"/>
    <property type="match status" value="1"/>
</dbReference>
<keyword evidence="4 6" id="KW-1133">Transmembrane helix</keyword>
<evidence type="ECO:0000256" key="6">
    <source>
        <dbReference type="SAM" id="Phobius"/>
    </source>
</evidence>
<evidence type="ECO:0000313" key="8">
    <source>
        <dbReference type="Proteomes" id="UP000653002"/>
    </source>
</evidence>
<feature type="non-terminal residue" evidence="7">
    <location>
        <position position="1"/>
    </location>
</feature>